<evidence type="ECO:0000256" key="2">
    <source>
        <dbReference type="SAM" id="Phobius"/>
    </source>
</evidence>
<evidence type="ECO:0000313" key="3">
    <source>
        <dbReference type="EMBL" id="ETV90998.1"/>
    </source>
</evidence>
<keyword evidence="2" id="KW-0812">Transmembrane</keyword>
<feature type="transmembrane region" description="Helical" evidence="2">
    <location>
        <begin position="87"/>
        <end position="109"/>
    </location>
</feature>
<dbReference type="OrthoDB" id="10384725at2759"/>
<gene>
    <name evidence="3" type="ORF">H310_14331</name>
</gene>
<dbReference type="GeneID" id="20091381"/>
<proteinExistence type="predicted"/>
<dbReference type="EMBL" id="KI914017">
    <property type="protein sequence ID" value="ETV90998.1"/>
    <property type="molecule type" value="Genomic_DNA"/>
</dbReference>
<feature type="transmembrane region" description="Helical" evidence="2">
    <location>
        <begin position="116"/>
        <end position="135"/>
    </location>
</feature>
<keyword evidence="2" id="KW-0472">Membrane</keyword>
<dbReference type="AlphaFoldDB" id="A0A024TAD8"/>
<reference evidence="3" key="1">
    <citation type="submission" date="2013-12" db="EMBL/GenBank/DDBJ databases">
        <title>The Genome Sequence of Aphanomyces invadans NJM9701.</title>
        <authorList>
            <consortium name="The Broad Institute Genomics Platform"/>
            <person name="Russ C."/>
            <person name="Tyler B."/>
            <person name="van West P."/>
            <person name="Dieguez-Uribeondo J."/>
            <person name="Young S.K."/>
            <person name="Zeng Q."/>
            <person name="Gargeya S."/>
            <person name="Fitzgerald M."/>
            <person name="Abouelleil A."/>
            <person name="Alvarado L."/>
            <person name="Chapman S.B."/>
            <person name="Gainer-Dewar J."/>
            <person name="Goldberg J."/>
            <person name="Griggs A."/>
            <person name="Gujja S."/>
            <person name="Hansen M."/>
            <person name="Howarth C."/>
            <person name="Imamovic A."/>
            <person name="Ireland A."/>
            <person name="Larimer J."/>
            <person name="McCowan C."/>
            <person name="Murphy C."/>
            <person name="Pearson M."/>
            <person name="Poon T.W."/>
            <person name="Priest M."/>
            <person name="Roberts A."/>
            <person name="Saif S."/>
            <person name="Shea T."/>
            <person name="Sykes S."/>
            <person name="Wortman J."/>
            <person name="Nusbaum C."/>
            <person name="Birren B."/>
        </authorList>
    </citation>
    <scope>NUCLEOTIDE SEQUENCE [LARGE SCALE GENOMIC DNA]</scope>
    <source>
        <strain evidence="3">NJM9701</strain>
    </source>
</reference>
<organism evidence="3">
    <name type="scientific">Aphanomyces invadans</name>
    <dbReference type="NCBI Taxonomy" id="157072"/>
    <lineage>
        <taxon>Eukaryota</taxon>
        <taxon>Sar</taxon>
        <taxon>Stramenopiles</taxon>
        <taxon>Oomycota</taxon>
        <taxon>Saprolegniomycetes</taxon>
        <taxon>Saprolegniales</taxon>
        <taxon>Verrucalvaceae</taxon>
        <taxon>Aphanomyces</taxon>
    </lineage>
</organism>
<keyword evidence="2" id="KW-1133">Transmembrane helix</keyword>
<protein>
    <submittedName>
        <fullName evidence="3">Uncharacterized protein</fullName>
    </submittedName>
</protein>
<dbReference type="VEuPathDB" id="FungiDB:H310_14331"/>
<evidence type="ECO:0000256" key="1">
    <source>
        <dbReference type="SAM" id="MobiDB-lite"/>
    </source>
</evidence>
<name>A0A024TAD8_9STRA</name>
<feature type="compositionally biased region" description="Basic residues" evidence="1">
    <location>
        <begin position="51"/>
        <end position="69"/>
    </location>
</feature>
<feature type="region of interest" description="Disordered" evidence="1">
    <location>
        <begin position="48"/>
        <end position="77"/>
    </location>
</feature>
<dbReference type="RefSeq" id="XP_008880387.1">
    <property type="nucleotide sequence ID" value="XM_008882165.1"/>
</dbReference>
<accession>A0A024TAD8</accession>
<sequence length="159" mass="18340">MRDDDGRPTVTTMLLEHVLPSPTGRDCHEHMTQQPVIFPGSPVWQNTPPKHSMHNRGGRHRSHDRHKSAIQRPTPARADVKGDEWEYVVVFVLVGVLWAIGVCVALYILRFPFRVYCVQATLIVFAPLMPLYWIVQQLFRCASRIRSTMDDAADIKRRR</sequence>